<gene>
    <name evidence="1" type="ORF">WMG39_26055</name>
</gene>
<dbReference type="EMBL" id="JBBLXS010000566">
    <property type="protein sequence ID" value="MEK0188279.1"/>
    <property type="molecule type" value="Genomic_DNA"/>
</dbReference>
<comment type="caution">
    <text evidence="1">The sequence shown here is derived from an EMBL/GenBank/DDBJ whole genome shotgun (WGS) entry which is preliminary data.</text>
</comment>
<evidence type="ECO:0008006" key="3">
    <source>
        <dbReference type="Google" id="ProtNLM"/>
    </source>
</evidence>
<organism evidence="1 2">
    <name type="scientific">Microcoleus anatoxicus PTRS2</name>
    <dbReference type="NCBI Taxonomy" id="2705321"/>
    <lineage>
        <taxon>Bacteria</taxon>
        <taxon>Bacillati</taxon>
        <taxon>Cyanobacteriota</taxon>
        <taxon>Cyanophyceae</taxon>
        <taxon>Oscillatoriophycideae</taxon>
        <taxon>Oscillatoriales</taxon>
        <taxon>Microcoleaceae</taxon>
        <taxon>Microcoleus</taxon>
        <taxon>Microcoleus anatoxicus</taxon>
    </lineage>
</organism>
<dbReference type="RefSeq" id="WP_340523314.1">
    <property type="nucleotide sequence ID" value="NZ_JBBLXS010000566.1"/>
</dbReference>
<protein>
    <recommendedName>
        <fullName evidence="3">Transposase</fullName>
    </recommendedName>
</protein>
<name>A0ABU8YV66_9CYAN</name>
<dbReference type="Proteomes" id="UP001384579">
    <property type="component" value="Unassembled WGS sequence"/>
</dbReference>
<proteinExistence type="predicted"/>
<evidence type="ECO:0000313" key="1">
    <source>
        <dbReference type="EMBL" id="MEK0188279.1"/>
    </source>
</evidence>
<reference evidence="1 2" key="1">
    <citation type="journal article" date="2020" name="Harmful Algae">
        <title>Molecular and morphological characterization of a novel dihydroanatoxin-a producing Microcoleus species (cyanobacteria) from the Russian River, California, USA.</title>
        <authorList>
            <person name="Conklin K.Y."/>
            <person name="Stancheva R."/>
            <person name="Otten T.G."/>
            <person name="Fadness R."/>
            <person name="Boyer G.L."/>
            <person name="Read B."/>
            <person name="Zhang X."/>
            <person name="Sheath R.G."/>
        </authorList>
    </citation>
    <scope>NUCLEOTIDE SEQUENCE [LARGE SCALE GENOMIC DNA]</scope>
    <source>
        <strain evidence="1 2">PTRS2</strain>
    </source>
</reference>
<sequence length="45" mass="5442">MVLYYFAGCDRTSKLSYRFWAIACRGEQHFIYQFSGFCDVYRSVR</sequence>
<accession>A0ABU8YV66</accession>
<keyword evidence="2" id="KW-1185">Reference proteome</keyword>
<evidence type="ECO:0000313" key="2">
    <source>
        <dbReference type="Proteomes" id="UP001384579"/>
    </source>
</evidence>